<dbReference type="Proteomes" id="UP000094626">
    <property type="component" value="Chromosome"/>
</dbReference>
<dbReference type="OrthoDB" id="7509105at2"/>
<evidence type="ECO:0008006" key="6">
    <source>
        <dbReference type="Google" id="ProtNLM"/>
    </source>
</evidence>
<reference evidence="5" key="3">
    <citation type="journal article" date="2017" name="J. Biotechnol.">
        <title>Complete genome sequence of Novosphingobium resinovorum SA1, a versatile xenobiotic-degrading bacterium capable of utilizing sulfanilic acid.</title>
        <authorList>
            <person name="Hegedus B."/>
            <person name="Kos P.B."/>
            <person name="Balint B."/>
            <person name="Maroti G."/>
            <person name="Gan H.M."/>
            <person name="Perei K."/>
            <person name="Rakhely G."/>
        </authorList>
    </citation>
    <scope>NUCLEOTIDE SEQUENCE [LARGE SCALE GENOMIC DNA]</scope>
    <source>
        <strain evidence="5">SA1</strain>
    </source>
</reference>
<dbReference type="RefSeq" id="WP_008828402.1">
    <property type="nucleotide sequence ID" value="NZ_BSFC01000039.1"/>
</dbReference>
<reference evidence="2" key="2">
    <citation type="submission" date="2016-08" db="EMBL/GenBank/DDBJ databases">
        <authorList>
            <person name="Seilhamer J.J."/>
        </authorList>
    </citation>
    <scope>NUCLEOTIDE SEQUENCE [LARGE SCALE GENOMIC DNA]</scope>
    <source>
        <strain evidence="2">SA1</strain>
    </source>
</reference>
<dbReference type="PATRIC" id="fig|158500.4.peg.1371"/>
<evidence type="ECO:0000313" key="2">
    <source>
        <dbReference type="EMBL" id="AOR76263.1"/>
    </source>
</evidence>
<feature type="chain" id="PRO_5014496941" description="Elongation factor P" evidence="1">
    <location>
        <begin position="21"/>
        <end position="125"/>
    </location>
</feature>
<dbReference type="eggNOG" id="ENOG50302Q9">
    <property type="taxonomic scope" value="Bacteria"/>
</dbReference>
<feature type="signal peptide" evidence="1">
    <location>
        <begin position="1"/>
        <end position="20"/>
    </location>
</feature>
<dbReference type="AlphaFoldDB" id="A0A031K2H6"/>
<keyword evidence="1" id="KW-0732">Signal</keyword>
<dbReference type="KEGG" id="nre:BES08_05445"/>
<accession>A0A031K2H6</accession>
<dbReference type="PROSITE" id="PS51257">
    <property type="entry name" value="PROKAR_LIPOPROTEIN"/>
    <property type="match status" value="1"/>
</dbReference>
<sequence length="125" mass="13145">MKRASLPVVLLALVAGCASAEPAPPPVSGGLISTLPIGTYSCEMAGDAGGLVGKPLPDYEFRVVNASAYKAGGIRGSYLLTGDYVTMTGGKLKGLKLHRLKDTYLRKVEDNGSDGEMRCVRSSRR</sequence>
<evidence type="ECO:0000313" key="5">
    <source>
        <dbReference type="Proteomes" id="UP000094626"/>
    </source>
</evidence>
<name>A0A031K2H6_9SPHN</name>
<evidence type="ECO:0000313" key="3">
    <source>
        <dbReference type="EMBL" id="EZP83228.1"/>
    </source>
</evidence>
<protein>
    <recommendedName>
        <fullName evidence="6">Elongation factor P</fullName>
    </recommendedName>
</protein>
<organism evidence="3 4">
    <name type="scientific">Novosphingobium resinovorum</name>
    <dbReference type="NCBI Taxonomy" id="158500"/>
    <lineage>
        <taxon>Bacteria</taxon>
        <taxon>Pseudomonadati</taxon>
        <taxon>Pseudomonadota</taxon>
        <taxon>Alphaproteobacteria</taxon>
        <taxon>Sphingomonadales</taxon>
        <taxon>Sphingomonadaceae</taxon>
        <taxon>Novosphingobium</taxon>
    </lineage>
</organism>
<dbReference type="EMBL" id="CP017075">
    <property type="protein sequence ID" value="AOR76263.1"/>
    <property type="molecule type" value="Genomic_DNA"/>
</dbReference>
<keyword evidence="5" id="KW-1185">Reference proteome</keyword>
<dbReference type="Proteomes" id="UP000024329">
    <property type="component" value="Unassembled WGS sequence"/>
</dbReference>
<evidence type="ECO:0000256" key="1">
    <source>
        <dbReference type="SAM" id="SignalP"/>
    </source>
</evidence>
<proteinExistence type="predicted"/>
<reference evidence="3 4" key="1">
    <citation type="submission" date="2014-03" db="EMBL/GenBank/DDBJ databases">
        <title>Whole genome sequence of Novosphingobium resinovorum KF1.</title>
        <authorList>
            <person name="Gan H.M."/>
            <person name="Gan H.Y."/>
            <person name="Chew T.H."/>
            <person name="Savka M.A."/>
        </authorList>
    </citation>
    <scope>NUCLEOTIDE SEQUENCE [LARGE SCALE GENOMIC DNA]</scope>
    <source>
        <strain evidence="3 4">KF1</strain>
    </source>
</reference>
<dbReference type="EMBL" id="JFYZ01000003">
    <property type="protein sequence ID" value="EZP83228.1"/>
    <property type="molecule type" value="Genomic_DNA"/>
</dbReference>
<gene>
    <name evidence="2" type="ORF">BES08_05445</name>
    <name evidence="3" type="ORF">BV97_01334</name>
</gene>
<evidence type="ECO:0000313" key="4">
    <source>
        <dbReference type="Proteomes" id="UP000024329"/>
    </source>
</evidence>
<dbReference type="STRING" id="158500.BES08_05445"/>